<evidence type="ECO:0000313" key="3">
    <source>
        <dbReference type="Proteomes" id="UP001303046"/>
    </source>
</evidence>
<gene>
    <name evidence="2" type="primary">Necator_chrV.g17520</name>
    <name evidence="2" type="ORF">RB195_012730</name>
</gene>
<name>A0ABR1DSB0_NECAM</name>
<keyword evidence="1" id="KW-0812">Transmembrane</keyword>
<dbReference type="Proteomes" id="UP001303046">
    <property type="component" value="Unassembled WGS sequence"/>
</dbReference>
<feature type="transmembrane region" description="Helical" evidence="1">
    <location>
        <begin position="68"/>
        <end position="86"/>
    </location>
</feature>
<evidence type="ECO:0000313" key="2">
    <source>
        <dbReference type="EMBL" id="KAK6753307.1"/>
    </source>
</evidence>
<dbReference type="EMBL" id="JAVFWL010000005">
    <property type="protein sequence ID" value="KAK6753307.1"/>
    <property type="molecule type" value="Genomic_DNA"/>
</dbReference>
<sequence length="206" mass="23412">MFHNSGRIRKLPPMFRSSFIITLINYILTICGFASLCLTCSIFDFIVTNEMYYTVPDMKLLIRTEMSVWFYATSILCVILSSSTILTRNGSKFAQNIVGFSPQLFSFLHGVLLSASSVLCGFCTFLAMQTSEEVGKYAFNAVPRHFQDASYWYFIRLRASATLFTIEALLQLTVLSVLYLGIRCRHHSFNQLPQEIGVIVHKNLLV</sequence>
<reference evidence="2 3" key="1">
    <citation type="submission" date="2023-08" db="EMBL/GenBank/DDBJ databases">
        <title>A Necator americanus chromosomal reference genome.</title>
        <authorList>
            <person name="Ilik V."/>
            <person name="Petrzelkova K.J."/>
            <person name="Pardy F."/>
            <person name="Fuh T."/>
            <person name="Niatou-Singa F.S."/>
            <person name="Gouil Q."/>
            <person name="Baker L."/>
            <person name="Ritchie M.E."/>
            <person name="Jex A.R."/>
            <person name="Gazzola D."/>
            <person name="Li H."/>
            <person name="Toshio Fujiwara R."/>
            <person name="Zhan B."/>
            <person name="Aroian R.V."/>
            <person name="Pafco B."/>
            <person name="Schwarz E.M."/>
        </authorList>
    </citation>
    <scope>NUCLEOTIDE SEQUENCE [LARGE SCALE GENOMIC DNA]</scope>
    <source>
        <strain evidence="2 3">Aroian</strain>
        <tissue evidence="2">Whole animal</tissue>
    </source>
</reference>
<keyword evidence="1" id="KW-1133">Transmembrane helix</keyword>
<proteinExistence type="predicted"/>
<feature type="transmembrane region" description="Helical" evidence="1">
    <location>
        <begin position="161"/>
        <end position="182"/>
    </location>
</feature>
<accession>A0ABR1DSB0</accession>
<protein>
    <submittedName>
        <fullName evidence="2">Uncharacterized protein</fullName>
    </submittedName>
</protein>
<feature type="transmembrane region" description="Helical" evidence="1">
    <location>
        <begin position="107"/>
        <end position="128"/>
    </location>
</feature>
<keyword evidence="1" id="KW-0472">Membrane</keyword>
<comment type="caution">
    <text evidence="2">The sequence shown here is derived from an EMBL/GenBank/DDBJ whole genome shotgun (WGS) entry which is preliminary data.</text>
</comment>
<evidence type="ECO:0000256" key="1">
    <source>
        <dbReference type="SAM" id="Phobius"/>
    </source>
</evidence>
<feature type="transmembrane region" description="Helical" evidence="1">
    <location>
        <begin position="20"/>
        <end position="48"/>
    </location>
</feature>
<keyword evidence="3" id="KW-1185">Reference proteome</keyword>
<organism evidence="2 3">
    <name type="scientific">Necator americanus</name>
    <name type="common">Human hookworm</name>
    <dbReference type="NCBI Taxonomy" id="51031"/>
    <lineage>
        <taxon>Eukaryota</taxon>
        <taxon>Metazoa</taxon>
        <taxon>Ecdysozoa</taxon>
        <taxon>Nematoda</taxon>
        <taxon>Chromadorea</taxon>
        <taxon>Rhabditida</taxon>
        <taxon>Rhabditina</taxon>
        <taxon>Rhabditomorpha</taxon>
        <taxon>Strongyloidea</taxon>
        <taxon>Ancylostomatidae</taxon>
        <taxon>Bunostominae</taxon>
        <taxon>Necator</taxon>
    </lineage>
</organism>